<feature type="non-terminal residue" evidence="1">
    <location>
        <position position="35"/>
    </location>
</feature>
<accession>X1T058</accession>
<reference evidence="1" key="1">
    <citation type="journal article" date="2014" name="Front. Microbiol.">
        <title>High frequency of phylogenetically diverse reductive dehalogenase-homologous genes in deep subseafloor sedimentary metagenomes.</title>
        <authorList>
            <person name="Kawai M."/>
            <person name="Futagami T."/>
            <person name="Toyoda A."/>
            <person name="Takaki Y."/>
            <person name="Nishi S."/>
            <person name="Hori S."/>
            <person name="Arai W."/>
            <person name="Tsubouchi T."/>
            <person name="Morono Y."/>
            <person name="Uchiyama I."/>
            <person name="Ito T."/>
            <person name="Fujiyama A."/>
            <person name="Inagaki F."/>
            <person name="Takami H."/>
        </authorList>
    </citation>
    <scope>NUCLEOTIDE SEQUENCE</scope>
    <source>
        <strain evidence="1">Expedition CK06-06</strain>
    </source>
</reference>
<gene>
    <name evidence="1" type="ORF">S12H4_29600</name>
</gene>
<name>X1T058_9ZZZZ</name>
<sequence length="35" mass="4257">MSENKDLVESIFHMNKKFKTLEELRQYIEKAKRDG</sequence>
<comment type="caution">
    <text evidence="1">The sequence shown here is derived from an EMBL/GenBank/DDBJ whole genome shotgun (WGS) entry which is preliminary data.</text>
</comment>
<proteinExistence type="predicted"/>
<evidence type="ECO:0000313" key="1">
    <source>
        <dbReference type="EMBL" id="GAI98702.1"/>
    </source>
</evidence>
<dbReference type="EMBL" id="BARW01017088">
    <property type="protein sequence ID" value="GAI98702.1"/>
    <property type="molecule type" value="Genomic_DNA"/>
</dbReference>
<dbReference type="AlphaFoldDB" id="X1T058"/>
<organism evidence="1">
    <name type="scientific">marine sediment metagenome</name>
    <dbReference type="NCBI Taxonomy" id="412755"/>
    <lineage>
        <taxon>unclassified sequences</taxon>
        <taxon>metagenomes</taxon>
        <taxon>ecological metagenomes</taxon>
    </lineage>
</organism>
<protein>
    <submittedName>
        <fullName evidence="1">Uncharacterized protein</fullName>
    </submittedName>
</protein>